<comment type="caution">
    <text evidence="1">The sequence shown here is derived from an EMBL/GenBank/DDBJ whole genome shotgun (WGS) entry which is preliminary data.</text>
</comment>
<gene>
    <name evidence="1" type="ORF">LPW39_15180</name>
</gene>
<dbReference type="Proteomes" id="UP001199260">
    <property type="component" value="Unassembled WGS sequence"/>
</dbReference>
<dbReference type="SUPFAM" id="SSF56281">
    <property type="entry name" value="Metallo-hydrolase/oxidoreductase"/>
    <property type="match status" value="1"/>
</dbReference>
<reference evidence="1 2" key="1">
    <citation type="submission" date="2021-11" db="EMBL/GenBank/DDBJ databases">
        <title>Genome sequence.</title>
        <authorList>
            <person name="Sun Q."/>
        </authorList>
    </citation>
    <scope>NUCLEOTIDE SEQUENCE [LARGE SCALE GENOMIC DNA]</scope>
    <source>
        <strain evidence="1 2">KCTC 12005</strain>
    </source>
</reference>
<dbReference type="PANTHER" id="PTHR33835:SF1">
    <property type="entry name" value="METALLO-BETA-LACTAMASE DOMAIN-CONTAINING PROTEIN"/>
    <property type="match status" value="1"/>
</dbReference>
<protein>
    <submittedName>
        <fullName evidence="1">DUF4336 domain-containing protein</fullName>
    </submittedName>
</protein>
<dbReference type="PANTHER" id="PTHR33835">
    <property type="entry name" value="YALI0C07656P"/>
    <property type="match status" value="1"/>
</dbReference>
<dbReference type="EMBL" id="JAJNCT010000020">
    <property type="protein sequence ID" value="MCD2166466.1"/>
    <property type="molecule type" value="Genomic_DNA"/>
</dbReference>
<dbReference type="RefSeq" id="WP_230776780.1">
    <property type="nucleotide sequence ID" value="NZ_JAJNCT010000020.1"/>
</dbReference>
<dbReference type="InterPro" id="IPR036866">
    <property type="entry name" value="RibonucZ/Hydroxyglut_hydro"/>
</dbReference>
<name>A0AAW4XYL1_9BURK</name>
<dbReference type="Pfam" id="PF14234">
    <property type="entry name" value="DUF4336"/>
    <property type="match status" value="1"/>
</dbReference>
<evidence type="ECO:0000313" key="1">
    <source>
        <dbReference type="EMBL" id="MCD2166466.1"/>
    </source>
</evidence>
<accession>A0AAW4XYL1</accession>
<keyword evidence="2" id="KW-1185">Reference proteome</keyword>
<evidence type="ECO:0000313" key="2">
    <source>
        <dbReference type="Proteomes" id="UP001199260"/>
    </source>
</evidence>
<organism evidence="1 2">
    <name type="scientific">Comamonas koreensis</name>
    <dbReference type="NCBI Taxonomy" id="160825"/>
    <lineage>
        <taxon>Bacteria</taxon>
        <taxon>Pseudomonadati</taxon>
        <taxon>Pseudomonadota</taxon>
        <taxon>Betaproteobacteria</taxon>
        <taxon>Burkholderiales</taxon>
        <taxon>Comamonadaceae</taxon>
        <taxon>Comamonas</taxon>
    </lineage>
</organism>
<sequence>MLEPIANDLWSATQQISVHGLPVRTRMTVVRLPGGALWLHSPIAPAAALRAALDALGDVRWIVAPNRMHHLFAGAWEAHYPQAALWGAPGLAAKRPDLPQLHSLDQALPAAWQHSLQMQPFEGLPILNECVWLHQPSASLVLTDVLQYYPQDLSLSARLFNSLNGTRSRLAMPRALRFAIRDRAAASAAATRICAWPVQRLVLAHDAVIAEQAQQQLQQALAFLLDSKA</sequence>
<dbReference type="AlphaFoldDB" id="A0AAW4XYL1"/>
<proteinExistence type="predicted"/>
<dbReference type="InterPro" id="IPR025638">
    <property type="entry name" value="DUF4336"/>
</dbReference>